<sequence>MDAVLLARLQFAFTVSFHILFPAFTIGLASYLAVLEGLWLATQRAVFLQLYRYWLMVFAVAFAMGVVSGIVMSYQFGTNWGPFAEKTGPVLGPLLAYEVLTAFFLEAGFLGVMLFGLERVGPRLHFAATLLVAFGTLLSAFWILSANSWMHTPAAFHMEDGRYVPDSWSGVIFNPSFPYRFTHMVLAAYLTTALVVGATGAWHLLNDRHGAPARVMLAMAVGMVALVAPLQLLVGDLHGLNTQDHQPAKIAAMEGHFQTSAGAPLILFGIPLVDQAETRYAVAIPKGASLILKHDPDAVVTGLDAFPKADWPNVAVVFWAFRIMVGSGLVMILFGLVGAVLLWRRRLFDEAWFLRWGVAMGPLGFVALLAGWFVTEVGRQPFVVYGLLRTQEAVSPIGTPGVAGSLLGFVAVYGVIFGAGSFYLLRLLKRSPDLAVEPPTQQGPWRTTGVVPGPALEKRPK</sequence>
<organism evidence="14 15">
    <name type="scientific">Candidatus Methylocalor cossyra</name>
    <dbReference type="NCBI Taxonomy" id="3108543"/>
    <lineage>
        <taxon>Bacteria</taxon>
        <taxon>Pseudomonadati</taxon>
        <taxon>Pseudomonadota</taxon>
        <taxon>Gammaproteobacteria</taxon>
        <taxon>Methylococcales</taxon>
        <taxon>Methylococcaceae</taxon>
        <taxon>Candidatus Methylocalor</taxon>
    </lineage>
</organism>
<evidence type="ECO:0000256" key="5">
    <source>
        <dbReference type="ARBA" id="ARBA00022617"/>
    </source>
</evidence>
<comment type="similarity">
    <text evidence="2 12">Belongs to the cytochrome ubiquinol oxidase subunit 1 family.</text>
</comment>
<evidence type="ECO:0000256" key="1">
    <source>
        <dbReference type="ARBA" id="ARBA00004651"/>
    </source>
</evidence>
<keyword evidence="10 12" id="KW-0408">Iron</keyword>
<evidence type="ECO:0000256" key="6">
    <source>
        <dbReference type="ARBA" id="ARBA00022692"/>
    </source>
</evidence>
<keyword evidence="9 12" id="KW-1133">Transmembrane helix</keyword>
<keyword evidence="5 12" id="KW-0349">Heme</keyword>
<feature type="transmembrane region" description="Helical" evidence="12">
    <location>
        <begin position="53"/>
        <end position="74"/>
    </location>
</feature>
<feature type="transmembrane region" description="Helical" evidence="12">
    <location>
        <begin position="217"/>
        <end position="234"/>
    </location>
</feature>
<feature type="region of interest" description="Disordered" evidence="13">
    <location>
        <begin position="436"/>
        <end position="461"/>
    </location>
</feature>
<feature type="transmembrane region" description="Helical" evidence="12">
    <location>
        <begin position="316"/>
        <end position="341"/>
    </location>
</feature>
<evidence type="ECO:0000256" key="8">
    <source>
        <dbReference type="ARBA" id="ARBA00022982"/>
    </source>
</evidence>
<evidence type="ECO:0000256" key="4">
    <source>
        <dbReference type="ARBA" id="ARBA00022475"/>
    </source>
</evidence>
<dbReference type="Proteomes" id="UP001497493">
    <property type="component" value="Chromosome"/>
</dbReference>
<feature type="transmembrane region" description="Helical" evidence="12">
    <location>
        <begin position="184"/>
        <end position="205"/>
    </location>
</feature>
<keyword evidence="6 12" id="KW-0812">Transmembrane</keyword>
<feature type="transmembrane region" description="Helical" evidence="12">
    <location>
        <begin position="402"/>
        <end position="425"/>
    </location>
</feature>
<feature type="transmembrane region" description="Helical" evidence="12">
    <location>
        <begin position="124"/>
        <end position="144"/>
    </location>
</feature>
<evidence type="ECO:0000313" key="14">
    <source>
        <dbReference type="EMBL" id="CAL1240252.1"/>
    </source>
</evidence>
<evidence type="ECO:0000256" key="3">
    <source>
        <dbReference type="ARBA" id="ARBA00022448"/>
    </source>
</evidence>
<name>A0ABM9NI11_9GAMM</name>
<keyword evidence="8 12" id="KW-0249">Electron transport</keyword>
<feature type="transmembrane region" description="Helical" evidence="12">
    <location>
        <begin position="94"/>
        <end position="117"/>
    </location>
</feature>
<evidence type="ECO:0000256" key="9">
    <source>
        <dbReference type="ARBA" id="ARBA00022989"/>
    </source>
</evidence>
<dbReference type="PANTHER" id="PTHR30365:SF14">
    <property type="entry name" value="CYTOCHROME BD MENAQUINOL OXIDASE SUBUNIT I-RELATED"/>
    <property type="match status" value="1"/>
</dbReference>
<reference evidence="14 15" key="1">
    <citation type="submission" date="2024-04" db="EMBL/GenBank/DDBJ databases">
        <authorList>
            <person name="Cremers G."/>
        </authorList>
    </citation>
    <scope>NUCLEOTIDE SEQUENCE [LARGE SCALE GENOMIC DNA]</scope>
    <source>
        <strain evidence="14">MeCH1-AG</strain>
    </source>
</reference>
<evidence type="ECO:0000313" key="15">
    <source>
        <dbReference type="Proteomes" id="UP001497493"/>
    </source>
</evidence>
<dbReference type="PANTHER" id="PTHR30365">
    <property type="entry name" value="CYTOCHROME D UBIQUINOL OXIDASE"/>
    <property type="match status" value="1"/>
</dbReference>
<comment type="subcellular location">
    <subcellularLocation>
        <location evidence="12">Cell inner membrane</location>
    </subcellularLocation>
    <subcellularLocation>
        <location evidence="1">Cell membrane</location>
        <topology evidence="1">Multi-pass membrane protein</topology>
    </subcellularLocation>
</comment>
<feature type="transmembrane region" description="Helical" evidence="12">
    <location>
        <begin position="20"/>
        <end position="41"/>
    </location>
</feature>
<dbReference type="InterPro" id="IPR002585">
    <property type="entry name" value="Cyt-d_ubiquinol_oxidase_su_1"/>
</dbReference>
<accession>A0ABM9NI11</accession>
<dbReference type="RefSeq" id="WP_348759746.1">
    <property type="nucleotide sequence ID" value="NZ_OZ026884.1"/>
</dbReference>
<feature type="transmembrane region" description="Helical" evidence="12">
    <location>
        <begin position="353"/>
        <end position="374"/>
    </location>
</feature>
<evidence type="ECO:0000256" key="13">
    <source>
        <dbReference type="SAM" id="MobiDB-lite"/>
    </source>
</evidence>
<keyword evidence="15" id="KW-1185">Reference proteome</keyword>
<evidence type="ECO:0000256" key="11">
    <source>
        <dbReference type="ARBA" id="ARBA00023136"/>
    </source>
</evidence>
<evidence type="ECO:0000256" key="12">
    <source>
        <dbReference type="PIRNR" id="PIRNR006446"/>
    </source>
</evidence>
<keyword evidence="4 12" id="KW-1003">Cell membrane</keyword>
<evidence type="ECO:0000256" key="2">
    <source>
        <dbReference type="ARBA" id="ARBA00009819"/>
    </source>
</evidence>
<evidence type="ECO:0000256" key="10">
    <source>
        <dbReference type="ARBA" id="ARBA00023004"/>
    </source>
</evidence>
<dbReference type="EMBL" id="OZ026884">
    <property type="protein sequence ID" value="CAL1240252.1"/>
    <property type="molecule type" value="Genomic_DNA"/>
</dbReference>
<keyword evidence="11 12" id="KW-0472">Membrane</keyword>
<dbReference type="Pfam" id="PF01654">
    <property type="entry name" value="Cyt_bd_oxida_I"/>
    <property type="match status" value="1"/>
</dbReference>
<gene>
    <name evidence="14" type="ORF">MECH1_V1_1476</name>
</gene>
<keyword evidence="7 12" id="KW-0479">Metal-binding</keyword>
<keyword evidence="3 12" id="KW-0813">Transport</keyword>
<evidence type="ECO:0000256" key="7">
    <source>
        <dbReference type="ARBA" id="ARBA00022723"/>
    </source>
</evidence>
<proteinExistence type="inferred from homology"/>
<protein>
    <submittedName>
        <fullName evidence="14">Cytochrome bd2, subunit I</fullName>
    </submittedName>
</protein>
<dbReference type="PIRSF" id="PIRSF006446">
    <property type="entry name" value="Cyt_quinol_oxidase_1"/>
    <property type="match status" value="1"/>
</dbReference>